<dbReference type="Gene3D" id="3.40.190.10">
    <property type="entry name" value="Periplasmic binding protein-like II"/>
    <property type="match status" value="1"/>
</dbReference>
<keyword evidence="7" id="KW-1185">Reference proteome</keyword>
<gene>
    <name evidence="6" type="ORF">ACFQDL_08860</name>
</gene>
<evidence type="ECO:0000256" key="2">
    <source>
        <dbReference type="ARBA" id="ARBA00023015"/>
    </source>
</evidence>
<comment type="similarity">
    <text evidence="1">Belongs to the LysR transcriptional regulatory family.</text>
</comment>
<dbReference type="PRINTS" id="PR00039">
    <property type="entry name" value="HTHLYSR"/>
</dbReference>
<keyword evidence="3" id="KW-0238">DNA-binding</keyword>
<dbReference type="InterPro" id="IPR036388">
    <property type="entry name" value="WH-like_DNA-bd_sf"/>
</dbReference>
<proteinExistence type="inferred from homology"/>
<reference evidence="7" key="1">
    <citation type="journal article" date="2019" name="Int. J. Syst. Evol. Microbiol.">
        <title>The Global Catalogue of Microorganisms (GCM) 10K type strain sequencing project: providing services to taxonomists for standard genome sequencing and annotation.</title>
        <authorList>
            <consortium name="The Broad Institute Genomics Platform"/>
            <consortium name="The Broad Institute Genome Sequencing Center for Infectious Disease"/>
            <person name="Wu L."/>
            <person name="Ma J."/>
        </authorList>
    </citation>
    <scope>NUCLEOTIDE SEQUENCE [LARGE SCALE GENOMIC DNA]</scope>
    <source>
        <strain evidence="7">NBRC 111756</strain>
    </source>
</reference>
<dbReference type="Pfam" id="PF03466">
    <property type="entry name" value="LysR_substrate"/>
    <property type="match status" value="1"/>
</dbReference>
<evidence type="ECO:0000256" key="4">
    <source>
        <dbReference type="ARBA" id="ARBA00023163"/>
    </source>
</evidence>
<dbReference type="Pfam" id="PF00126">
    <property type="entry name" value="HTH_1"/>
    <property type="match status" value="1"/>
</dbReference>
<dbReference type="SUPFAM" id="SSF46785">
    <property type="entry name" value="Winged helix' DNA-binding domain"/>
    <property type="match status" value="1"/>
</dbReference>
<dbReference type="PANTHER" id="PTHR30579">
    <property type="entry name" value="TRANSCRIPTIONAL REGULATOR"/>
    <property type="match status" value="1"/>
</dbReference>
<dbReference type="InterPro" id="IPR005119">
    <property type="entry name" value="LysR_subst-bd"/>
</dbReference>
<protein>
    <submittedName>
        <fullName evidence="6">LysR family transcriptional regulator</fullName>
    </submittedName>
</protein>
<name>A0ABW1ZYB6_9GAMM</name>
<dbReference type="Gene3D" id="1.10.10.10">
    <property type="entry name" value="Winged helix-like DNA-binding domain superfamily/Winged helix DNA-binding domain"/>
    <property type="match status" value="1"/>
</dbReference>
<keyword evidence="4" id="KW-0804">Transcription</keyword>
<comment type="caution">
    <text evidence="6">The sequence shown here is derived from an EMBL/GenBank/DDBJ whole genome shotgun (WGS) entry which is preliminary data.</text>
</comment>
<sequence length="183" mass="20628">MFSTLDPVLLRSFVAVVESGSFTRAGDRVHLSQSTVSQQIRRLEEQLGCALLDRHGRYVATTEQGQHLLGYARRLLNLMNEAVEQLQQGQRQNELRIGVPEDFAAERLTPTLAGFARDHPDTRLEVTSDLSSRLWQQFSAGAFELVLVKQRRGQAPAQACWPEPWPGSTASGHRYIVATRCRW</sequence>
<keyword evidence="2" id="KW-0805">Transcription regulation</keyword>
<feature type="domain" description="HTH lysR-type" evidence="5">
    <location>
        <begin position="5"/>
        <end position="62"/>
    </location>
</feature>
<evidence type="ECO:0000259" key="5">
    <source>
        <dbReference type="PROSITE" id="PS50931"/>
    </source>
</evidence>
<dbReference type="Proteomes" id="UP001596422">
    <property type="component" value="Unassembled WGS sequence"/>
</dbReference>
<dbReference type="InterPro" id="IPR000847">
    <property type="entry name" value="LysR_HTH_N"/>
</dbReference>
<dbReference type="PROSITE" id="PS50931">
    <property type="entry name" value="HTH_LYSR"/>
    <property type="match status" value="1"/>
</dbReference>
<evidence type="ECO:0000256" key="3">
    <source>
        <dbReference type="ARBA" id="ARBA00023125"/>
    </source>
</evidence>
<organism evidence="6 7">
    <name type="scientific">Marinobacterium aestuariivivens</name>
    <dbReference type="NCBI Taxonomy" id="1698799"/>
    <lineage>
        <taxon>Bacteria</taxon>
        <taxon>Pseudomonadati</taxon>
        <taxon>Pseudomonadota</taxon>
        <taxon>Gammaproteobacteria</taxon>
        <taxon>Oceanospirillales</taxon>
        <taxon>Oceanospirillaceae</taxon>
        <taxon>Marinobacterium</taxon>
    </lineage>
</organism>
<evidence type="ECO:0000256" key="1">
    <source>
        <dbReference type="ARBA" id="ARBA00009437"/>
    </source>
</evidence>
<dbReference type="RefSeq" id="WP_379908689.1">
    <property type="nucleotide sequence ID" value="NZ_JBHSWE010000001.1"/>
</dbReference>
<dbReference type="EMBL" id="JBHSWE010000001">
    <property type="protein sequence ID" value="MFC6670182.1"/>
    <property type="molecule type" value="Genomic_DNA"/>
</dbReference>
<evidence type="ECO:0000313" key="6">
    <source>
        <dbReference type="EMBL" id="MFC6670182.1"/>
    </source>
</evidence>
<dbReference type="InterPro" id="IPR036390">
    <property type="entry name" value="WH_DNA-bd_sf"/>
</dbReference>
<dbReference type="InterPro" id="IPR050176">
    <property type="entry name" value="LTTR"/>
</dbReference>
<evidence type="ECO:0000313" key="7">
    <source>
        <dbReference type="Proteomes" id="UP001596422"/>
    </source>
</evidence>
<accession>A0ABW1ZYB6</accession>
<dbReference type="PANTHER" id="PTHR30579:SF7">
    <property type="entry name" value="HTH-TYPE TRANSCRIPTIONAL REGULATOR LRHA-RELATED"/>
    <property type="match status" value="1"/>
</dbReference>